<gene>
    <name evidence="2" type="ORF">NG743_19895</name>
</gene>
<dbReference type="PANTHER" id="PTHR34613:SF1">
    <property type="entry name" value="SLL6017 PROTEIN"/>
    <property type="match status" value="1"/>
</dbReference>
<dbReference type="EMBL" id="CP099464">
    <property type="protein sequence ID" value="UUO14284.1"/>
    <property type="molecule type" value="Genomic_DNA"/>
</dbReference>
<accession>A0ABY5LTD4</accession>
<dbReference type="RefSeq" id="WP_257120755.1">
    <property type="nucleotide sequence ID" value="NZ_CP099464.1"/>
</dbReference>
<evidence type="ECO:0000259" key="1">
    <source>
        <dbReference type="Pfam" id="PF14261"/>
    </source>
</evidence>
<evidence type="ECO:0000313" key="3">
    <source>
        <dbReference type="Proteomes" id="UP001057561"/>
    </source>
</evidence>
<reference evidence="2" key="1">
    <citation type="submission" date="2022-06" db="EMBL/GenBank/DDBJ databases">
        <title>Nostosin G and Spiroidesin B from the Cyanobacterium Dolichospermum sp. NIES-1697.</title>
        <authorList>
            <person name="Phan C.-S."/>
            <person name="Mehjabin J.J."/>
            <person name="Anas A.R.J."/>
            <person name="Hayasaka M."/>
            <person name="Onoki R."/>
            <person name="Wang J."/>
            <person name="Umezawa T."/>
            <person name="Washio K."/>
            <person name="Morikawa M."/>
            <person name="Okino T."/>
        </authorList>
    </citation>
    <scope>NUCLEOTIDE SEQUENCE</scope>
    <source>
        <strain evidence="2">NIES-1697</strain>
    </source>
</reference>
<dbReference type="PANTHER" id="PTHR34613">
    <property type="entry name" value="SLL0800 PROTEIN"/>
    <property type="match status" value="1"/>
</dbReference>
<proteinExistence type="predicted"/>
<keyword evidence="3" id="KW-1185">Reference proteome</keyword>
<name>A0ABY5LTD4_9CYAN</name>
<organism evidence="2 3">
    <name type="scientific">Dolichospermum heterosporum TAC447</name>
    <dbReference type="NCBI Taxonomy" id="747523"/>
    <lineage>
        <taxon>Bacteria</taxon>
        <taxon>Bacillati</taxon>
        <taxon>Cyanobacteriota</taxon>
        <taxon>Cyanophyceae</taxon>
        <taxon>Nostocales</taxon>
        <taxon>Aphanizomenonaceae</taxon>
        <taxon>Dolichospermum</taxon>
        <taxon>Dolichospermum heterosporum</taxon>
    </lineage>
</organism>
<feature type="domain" description="DUF4351" evidence="1">
    <location>
        <begin position="218"/>
        <end position="276"/>
    </location>
</feature>
<dbReference type="InterPro" id="IPR025587">
    <property type="entry name" value="DUF4351"/>
</dbReference>
<protein>
    <submittedName>
        <fullName evidence="2">Rpn family recombination-promoting nuclease/putative transposase</fullName>
    </submittedName>
</protein>
<evidence type="ECO:0000313" key="2">
    <source>
        <dbReference type="EMBL" id="UUO14284.1"/>
    </source>
</evidence>
<sequence length="283" mass="32861">MSFDNVCKLLAEKYPFDFAKWLLPQAPKTIKVLKTELSIEPIRADFVTFLQTENRILHIEFQTNPQSKPPIPFRELDYSVRLIRTYQVPVTQVVIFLQETNDPIVFTEEYVNETTRHRYRVIRMWEQDSALFLNNLALLPLAPLTQTNSPQGLLSQVSQNVAKIADRETKQDIAAYTEILAGLRFEKDFIRQLLSEDIMQESVIYQDIFQKGERKGEQKGEQKGELKFCLFLLNQRFGELDSLIIERVKGLPVEQLENLGAALFNISEVADLVTWLNQQDHQN</sequence>
<dbReference type="Pfam" id="PF14261">
    <property type="entry name" value="DUF4351"/>
    <property type="match status" value="1"/>
</dbReference>
<dbReference type="Proteomes" id="UP001057561">
    <property type="component" value="Chromosome"/>
</dbReference>